<protein>
    <submittedName>
        <fullName evidence="1">DUF3572 domain-containing protein</fullName>
    </submittedName>
</protein>
<evidence type="ECO:0000313" key="2">
    <source>
        <dbReference type="Proteomes" id="UP000600799"/>
    </source>
</evidence>
<reference evidence="1 2" key="1">
    <citation type="submission" date="2020-11" db="EMBL/GenBank/DDBJ databases">
        <title>The genome sequence of Novosphingobium sp. 1Y9A.</title>
        <authorList>
            <person name="Liu Y."/>
        </authorList>
    </citation>
    <scope>NUCLEOTIDE SEQUENCE [LARGE SCALE GENOMIC DNA]</scope>
    <source>
        <strain evidence="1 2">1Y9A</strain>
    </source>
</reference>
<name>A0ABS0HE73_9SPHN</name>
<dbReference type="InterPro" id="IPR021955">
    <property type="entry name" value="DUF3572"/>
</dbReference>
<organism evidence="1 2">
    <name type="scientific">Novosphingobium jiangmenense</name>
    <dbReference type="NCBI Taxonomy" id="2791981"/>
    <lineage>
        <taxon>Bacteria</taxon>
        <taxon>Pseudomonadati</taxon>
        <taxon>Pseudomonadota</taxon>
        <taxon>Alphaproteobacteria</taxon>
        <taxon>Sphingomonadales</taxon>
        <taxon>Sphingomonadaceae</taxon>
        <taxon>Novosphingobium</taxon>
    </lineage>
</organism>
<dbReference type="Proteomes" id="UP000600799">
    <property type="component" value="Unassembled WGS sequence"/>
</dbReference>
<proteinExistence type="predicted"/>
<gene>
    <name evidence="1" type="ORF">I2488_05495</name>
</gene>
<evidence type="ECO:0000313" key="1">
    <source>
        <dbReference type="EMBL" id="MBF9150448.1"/>
    </source>
</evidence>
<keyword evidence="2" id="KW-1185">Reference proteome</keyword>
<accession>A0ABS0HE73</accession>
<comment type="caution">
    <text evidence="1">The sequence shown here is derived from an EMBL/GenBank/DDBJ whole genome shotgun (WGS) entry which is preliminary data.</text>
</comment>
<sequence length="89" mass="9340">MIREPSSPVDPAALALQALGWVLSDGDRAERFLGLTGLTPDELRAGLGDPAMLGAVLDFLANHEADLVNAAFALDISPETLIAARKELS</sequence>
<dbReference type="Pfam" id="PF12096">
    <property type="entry name" value="DUF3572"/>
    <property type="match status" value="1"/>
</dbReference>
<dbReference type="EMBL" id="JADQDC010000003">
    <property type="protein sequence ID" value="MBF9150448.1"/>
    <property type="molecule type" value="Genomic_DNA"/>
</dbReference>